<dbReference type="EMBL" id="VSRO01000034">
    <property type="protein sequence ID" value="TYK53720.1"/>
    <property type="molecule type" value="Genomic_DNA"/>
</dbReference>
<dbReference type="EMBL" id="VSRO01000023">
    <property type="protein sequence ID" value="TYK54156.1"/>
    <property type="molecule type" value="Genomic_DNA"/>
</dbReference>
<dbReference type="RefSeq" id="WP_146097902.1">
    <property type="nucleotide sequence ID" value="NZ_VSRO01000023.1"/>
</dbReference>
<name>A0A5D3G0Z6_9PSED</name>
<gene>
    <name evidence="2" type="ORF">FXO26_28795</name>
    <name evidence="1" type="ORF">FXO26_31145</name>
</gene>
<organism evidence="1 3">
    <name type="scientific">Pseudomonas synxantha</name>
    <dbReference type="NCBI Taxonomy" id="47883"/>
    <lineage>
        <taxon>Bacteria</taxon>
        <taxon>Pseudomonadati</taxon>
        <taxon>Pseudomonadota</taxon>
        <taxon>Gammaproteobacteria</taxon>
        <taxon>Pseudomonadales</taxon>
        <taxon>Pseudomonadaceae</taxon>
        <taxon>Pseudomonas</taxon>
    </lineage>
</organism>
<reference evidence="1 3" key="2">
    <citation type="submission" date="2019-08" db="EMBL/GenBank/DDBJ databases">
        <authorList>
            <person name="Brilhante M."/>
            <person name="Perreten V."/>
        </authorList>
    </citation>
    <scope>NUCLEOTIDE SEQUENCE [LARGE SCALE GENOMIC DNA]</scope>
    <source>
        <strain evidence="1 3">MCP106</strain>
    </source>
</reference>
<evidence type="ECO:0000313" key="3">
    <source>
        <dbReference type="Proteomes" id="UP000324029"/>
    </source>
</evidence>
<protein>
    <submittedName>
        <fullName evidence="1">Uncharacterized protein</fullName>
    </submittedName>
</protein>
<comment type="caution">
    <text evidence="1">The sequence shown here is derived from an EMBL/GenBank/DDBJ whole genome shotgun (WGS) entry which is preliminary data.</text>
</comment>
<sequence length="125" mass="14000">MAKHNTPLEAYYRFTPASVNHYWLKITFADYDTGELKGDMQGYPFISASYSRESAPSTKSSLFFRVNYRLWDPEAPGPNGTKGNLTVRTGKLNLMADDHSYNTLYGNLQEDGSSESIGVTLTKSQ</sequence>
<accession>A0A5D3G0Z6</accession>
<dbReference type="AlphaFoldDB" id="A0A5D3G0Z6"/>
<proteinExistence type="predicted"/>
<evidence type="ECO:0000313" key="1">
    <source>
        <dbReference type="EMBL" id="TYK53720.1"/>
    </source>
</evidence>
<dbReference type="Proteomes" id="UP000324029">
    <property type="component" value="Unassembled WGS sequence"/>
</dbReference>
<evidence type="ECO:0000313" key="2">
    <source>
        <dbReference type="EMBL" id="TYK54156.1"/>
    </source>
</evidence>
<reference evidence="1 3" key="1">
    <citation type="submission" date="2019-08" db="EMBL/GenBank/DDBJ databases">
        <title>Subclass B2 metallo-beta lactamase from Pseudomonas synxantha.</title>
        <authorList>
            <person name="Poirel L."/>
            <person name="Palmieri M."/>
            <person name="Masseron A."/>
            <person name="Perreten V."/>
            <person name="Nordman P."/>
        </authorList>
    </citation>
    <scope>NUCLEOTIDE SEQUENCE [LARGE SCALE GENOMIC DNA]</scope>
    <source>
        <strain evidence="1 3">MCP106</strain>
    </source>
</reference>